<dbReference type="Proteomes" id="UP000324897">
    <property type="component" value="Chromosome 1"/>
</dbReference>
<protein>
    <submittedName>
        <fullName evidence="1">Uncharacterized protein</fullName>
    </submittedName>
</protein>
<accession>A0A5J9V4R4</accession>
<dbReference type="AlphaFoldDB" id="A0A5J9V4R4"/>
<organism evidence="1 2">
    <name type="scientific">Eragrostis curvula</name>
    <name type="common">weeping love grass</name>
    <dbReference type="NCBI Taxonomy" id="38414"/>
    <lineage>
        <taxon>Eukaryota</taxon>
        <taxon>Viridiplantae</taxon>
        <taxon>Streptophyta</taxon>
        <taxon>Embryophyta</taxon>
        <taxon>Tracheophyta</taxon>
        <taxon>Spermatophyta</taxon>
        <taxon>Magnoliopsida</taxon>
        <taxon>Liliopsida</taxon>
        <taxon>Poales</taxon>
        <taxon>Poaceae</taxon>
        <taxon>PACMAD clade</taxon>
        <taxon>Chloridoideae</taxon>
        <taxon>Eragrostideae</taxon>
        <taxon>Eragrostidinae</taxon>
        <taxon>Eragrostis</taxon>
    </lineage>
</organism>
<evidence type="ECO:0000313" key="2">
    <source>
        <dbReference type="Proteomes" id="UP000324897"/>
    </source>
</evidence>
<name>A0A5J9V4R4_9POAL</name>
<feature type="non-terminal residue" evidence="1">
    <location>
        <position position="1"/>
    </location>
</feature>
<keyword evidence="2" id="KW-1185">Reference proteome</keyword>
<proteinExistence type="predicted"/>
<dbReference type="Gramene" id="TVU31182">
    <property type="protein sequence ID" value="TVU31182"/>
    <property type="gene ID" value="EJB05_22858"/>
</dbReference>
<gene>
    <name evidence="1" type="ORF">EJB05_22858</name>
</gene>
<sequence length="118" mass="12737">MALHLVNVRHRMELAVDLEAAGGAGPAGWPTTGATPFQAAALLNPYPLSVFKFSTSNFESAWRHGSRTSWKPHPLPNINPGTGHRGAHCSPCGNLESIQEEVETEHIDFATTGQYFVA</sequence>
<reference evidence="1 2" key="1">
    <citation type="journal article" date="2019" name="Sci. Rep.">
        <title>A high-quality genome of Eragrostis curvula grass provides insights into Poaceae evolution and supports new strategies to enhance forage quality.</title>
        <authorList>
            <person name="Carballo J."/>
            <person name="Santos B.A.C.M."/>
            <person name="Zappacosta D."/>
            <person name="Garbus I."/>
            <person name="Selva J.P."/>
            <person name="Gallo C.A."/>
            <person name="Diaz A."/>
            <person name="Albertini E."/>
            <person name="Caccamo M."/>
            <person name="Echenique V."/>
        </authorList>
    </citation>
    <scope>NUCLEOTIDE SEQUENCE [LARGE SCALE GENOMIC DNA]</scope>
    <source>
        <strain evidence="2">cv. Victoria</strain>
        <tissue evidence="1">Leaf</tissue>
    </source>
</reference>
<evidence type="ECO:0000313" key="1">
    <source>
        <dbReference type="EMBL" id="TVU31182.1"/>
    </source>
</evidence>
<comment type="caution">
    <text evidence="1">The sequence shown here is derived from an EMBL/GenBank/DDBJ whole genome shotgun (WGS) entry which is preliminary data.</text>
</comment>
<dbReference type="EMBL" id="RWGY01000011">
    <property type="protein sequence ID" value="TVU31182.1"/>
    <property type="molecule type" value="Genomic_DNA"/>
</dbReference>